<protein>
    <submittedName>
        <fullName evidence="1">Uncharacterized protein</fullName>
    </submittedName>
</protein>
<organism evidence="1 2">
    <name type="scientific">Micromonospora peucetia</name>
    <dbReference type="NCBI Taxonomy" id="47871"/>
    <lineage>
        <taxon>Bacteria</taxon>
        <taxon>Bacillati</taxon>
        <taxon>Actinomycetota</taxon>
        <taxon>Actinomycetes</taxon>
        <taxon>Micromonosporales</taxon>
        <taxon>Micromonosporaceae</taxon>
        <taxon>Micromonospora</taxon>
    </lineage>
</organism>
<evidence type="ECO:0000313" key="2">
    <source>
        <dbReference type="Proteomes" id="UP000199343"/>
    </source>
</evidence>
<gene>
    <name evidence="1" type="ORF">GA0070608_4094</name>
</gene>
<reference evidence="1 2" key="1">
    <citation type="submission" date="2016-06" db="EMBL/GenBank/DDBJ databases">
        <authorList>
            <person name="Kjaerup R.B."/>
            <person name="Dalgaard T.S."/>
            <person name="Juul-Madsen H.R."/>
        </authorList>
    </citation>
    <scope>NUCLEOTIDE SEQUENCE [LARGE SCALE GENOMIC DNA]</scope>
    <source>
        <strain evidence="1 2">DSM 43363</strain>
    </source>
</reference>
<accession>A0A1C6VTP2</accession>
<dbReference type="Proteomes" id="UP000199343">
    <property type="component" value="Unassembled WGS sequence"/>
</dbReference>
<dbReference type="AlphaFoldDB" id="A0A1C6VTP2"/>
<name>A0A1C6VTP2_9ACTN</name>
<dbReference type="OrthoDB" id="4133209at2"/>
<dbReference type="EMBL" id="FMIC01000002">
    <property type="protein sequence ID" value="SCL69691.1"/>
    <property type="molecule type" value="Genomic_DNA"/>
</dbReference>
<dbReference type="STRING" id="47871.GA0070608_4094"/>
<proteinExistence type="predicted"/>
<evidence type="ECO:0000313" key="1">
    <source>
        <dbReference type="EMBL" id="SCL69691.1"/>
    </source>
</evidence>
<dbReference type="RefSeq" id="WP_091630142.1">
    <property type="nucleotide sequence ID" value="NZ_FMIC01000002.1"/>
</dbReference>
<sequence length="236" mass="24925">MEKLRRPGLRRLGLTAAGAVAVAALVAAVGVGRADPGVRYDTQPEALAFGKEMYDFQTVEQMTATSHLVVFGTVTSVEPGRLASADEDPAAVGGDIRLRTVTINQYDVLHNPKNLIIPPSITLEEEGWDEEGRGYISNNVAWSAVGDTGYFFLRRAAGTSSPYTYQLASSDGRPLVVDGALRPSNAENELATSITTMAPSFLNNTVVAASGQVAAGTLTESMPTAELPQPPEESGE</sequence>